<feature type="compositionally biased region" description="Low complexity" evidence="1">
    <location>
        <begin position="462"/>
        <end position="477"/>
    </location>
</feature>
<feature type="region of interest" description="Disordered" evidence="1">
    <location>
        <begin position="737"/>
        <end position="839"/>
    </location>
</feature>
<comment type="caution">
    <text evidence="2">The sequence shown here is derived from an EMBL/GenBank/DDBJ whole genome shotgun (WGS) entry which is preliminary data.</text>
</comment>
<evidence type="ECO:0000313" key="2">
    <source>
        <dbReference type="EMBL" id="KAJ3838391.1"/>
    </source>
</evidence>
<feature type="region of interest" description="Disordered" evidence="1">
    <location>
        <begin position="1808"/>
        <end position="1874"/>
    </location>
</feature>
<dbReference type="Proteomes" id="UP001163846">
    <property type="component" value="Unassembled WGS sequence"/>
</dbReference>
<reference evidence="2" key="1">
    <citation type="submission" date="2022-08" db="EMBL/GenBank/DDBJ databases">
        <authorList>
            <consortium name="DOE Joint Genome Institute"/>
            <person name="Min B."/>
            <person name="Riley R."/>
            <person name="Sierra-Patev S."/>
            <person name="Naranjo-Ortiz M."/>
            <person name="Looney B."/>
            <person name="Konkel Z."/>
            <person name="Slot J.C."/>
            <person name="Sakamoto Y."/>
            <person name="Steenwyk J.L."/>
            <person name="Rokas A."/>
            <person name="Carro J."/>
            <person name="Camarero S."/>
            <person name="Ferreira P."/>
            <person name="Molpeceres G."/>
            <person name="Ruiz-Duenas F.J."/>
            <person name="Serrano A."/>
            <person name="Henrissat B."/>
            <person name="Drula E."/>
            <person name="Hughes K.W."/>
            <person name="Mata J.L."/>
            <person name="Ishikawa N.K."/>
            <person name="Vargas-Isla R."/>
            <person name="Ushijima S."/>
            <person name="Smith C.A."/>
            <person name="Ahrendt S."/>
            <person name="Andreopoulos W."/>
            <person name="He G."/>
            <person name="Labutti K."/>
            <person name="Lipzen A."/>
            <person name="Ng V."/>
            <person name="Sandor L."/>
            <person name="Barry K."/>
            <person name="Martinez A.T."/>
            <person name="Xiao Y."/>
            <person name="Gibbons J.G."/>
            <person name="Terashima K."/>
            <person name="Hibbett D.S."/>
            <person name="Grigoriev I.V."/>
        </authorList>
    </citation>
    <scope>NUCLEOTIDE SEQUENCE</scope>
    <source>
        <strain evidence="2">TFB9207</strain>
    </source>
</reference>
<dbReference type="EMBL" id="MU806185">
    <property type="protein sequence ID" value="KAJ3838391.1"/>
    <property type="molecule type" value="Genomic_DNA"/>
</dbReference>
<feature type="compositionally biased region" description="Polar residues" evidence="1">
    <location>
        <begin position="1155"/>
        <end position="1165"/>
    </location>
</feature>
<proteinExistence type="predicted"/>
<name>A0AA38P914_9AGAR</name>
<feature type="compositionally biased region" description="Basic and acidic residues" evidence="1">
    <location>
        <begin position="1196"/>
        <end position="1210"/>
    </location>
</feature>
<feature type="region of interest" description="Disordered" evidence="1">
    <location>
        <begin position="84"/>
        <end position="121"/>
    </location>
</feature>
<gene>
    <name evidence="2" type="ORF">F5878DRAFT_661240</name>
</gene>
<accession>A0AA38P914</accession>
<feature type="compositionally biased region" description="Low complexity" evidence="1">
    <location>
        <begin position="1214"/>
        <end position="1224"/>
    </location>
</feature>
<feature type="region of interest" description="Disordered" evidence="1">
    <location>
        <begin position="1047"/>
        <end position="1116"/>
    </location>
</feature>
<feature type="region of interest" description="Disordered" evidence="1">
    <location>
        <begin position="1667"/>
        <end position="1792"/>
    </location>
</feature>
<protein>
    <submittedName>
        <fullName evidence="2">Uncharacterized protein</fullName>
    </submittedName>
</protein>
<sequence length="1884" mass="198220">MSVAEVVDNSTAVIDEGSTPETSTLLSEPMHEEGNYLLNNIKDESNDASELDTLETAGLSENLEGVKNEINGPVADIRELVNGQQENLNTDEESESRRELVETDQAPSQGPESHAGLLESPSLITDDVVKVVDASSLDEEDVGRSLTGAGSDTQTENAIATSLDGAGELPLENGMESLIVKPASNVADTTLEPSLVGQSTPEGSTENTVTAVAEGSDLEVLRIEKSSPVADNVLVADAAIPVETEIHEDVGLSTAEEGKEMPSKHEDSCGHIPQSTTINMLEASADALPETSVDAKRGGADGGPADEGQVHSIEGDVAIVHNTEAKETGEASRVTGEYDIAGDGPIELPANTLEPSFTGSTVGDEQVGLHSSAVPDPVTNSEHSEAHQIEIEHLSDPSSIPVSDGTNLIMEEASSENADSSNIGEVSEPSDQQSTGAEVITNIEAVNADDGSPAIQDGGAQSSEASTAESAPSPESTIDSKEIDPVDEGVQETSPDAIMNSEEFKSEPSSSPNNVQSVEVIPAPDPVVEQSSVVEGISMIDSGKHQEDPEIADNIHVPATVVGDHIDTQDGLASLDADLEVAQSSDVPVENPEIADGLPAPATVVEDHIDAAHDELATPDADLEVAQSSDVPVEGASIINSEKHLEENPGIADELPAPVTLVDDHIDAAPDELANPDVDLEVAIKDQLLLPEAAQEVLPDEAVKLEQEKVQPEGSPSIDNIENIKYYSAPDLVAEQSAALPSEGASSIASEKQLEETPQMAGETQVPSTAVEGQLEPQDEPVDPDTYADIPPQVVNRDHQLLSEEALEALPDEQDKPVQDQSEARPNLDVVGESETNPVVELTVEKSSTVPTADIMIVSNTQIEASVTSADDVEGAPTLGGELGASKDDPSNPPDSPVVEGLQDDSNLTVISENNLVGLEEPVSHPDNAGLVEVANVPVERYQKEDPAIEGSDVQPVSHDLSEEAVLPAETSPTVIAERPTGNVVEEESLEAPQALRDTIDSSVLQAAGADLGNSSLPVQSGLHEKPLSMIQEPRLINGGLDITLTGQNEAPKATDNNDLEADREAVGIDESSAEPLAPQPMTLETLDNSLAITGDLELPKDPENPPAAISPVSAADLHTKDVLDMEPVADVNHSDVSNLGAEVSDIEVPKSPWTPSYRVTNQGPDMTVEEDTSDVDLASSDMPAGAEPPVLIVDTVHDQVKPSAEKPEATETPSRPSSPWVPSYSVSVQGSPAVSAHNSPVIAAVDIPANDVLVFVDDPSISEVERDVGVNPSNQLVSDQTTPSSDSELNQVHAESITEVMEESASGAQLEDCDERVDQIAVNEKGLVELDAPVVDHVEALPETEVAFTSDSIKDEAQIILDTEGSADSVISSIADAEENHDGGDTSNHVINTVDLERPESSWNVSPLDVPLQEQNPNTESASINVIVTDLESSVPEVHTLADVSSATIPEESKDHSRPSSPWVPSYSVSVQGSPSVSVHTSPVIAPAVLAESESSESAFRETLTVPPDETVVPNVIHESKEEHSVGSLVPEDSNVVPVESVTPSEVNYEPNEIITESTSPGQDNLDALTVTDEESQREQEAEQYDGMQETDTPAVHVPQATDFSDDITSEDRVIPETLSPSASALGIERPRSPWGSYEVTNQTSSTAEPVVDDAEDVEDIAPTSFISDEPLAHSAGESGPDVASEVEDSPAPAPTSELTVDTTGTDLPERPKSPWTPSYSVTRQGSQIFKENEANLDEAQPPSSIEDSANAPEVPSIPVMEESAPAGPSNETFPVSADSEEIDHDTVGDTLTVTKDRKRLESTTSSLFFPGGWFSKPQPAGRTSLDNAQGEITSPKAMSPVEGRPSLELLGGSSSSNPVPADTVQEISEEDKEKKGKWCVIM</sequence>
<feature type="compositionally biased region" description="Polar residues" evidence="1">
    <location>
        <begin position="1698"/>
        <end position="1707"/>
    </location>
</feature>
<feature type="compositionally biased region" description="Low complexity" evidence="1">
    <location>
        <begin position="1848"/>
        <end position="1858"/>
    </location>
</feature>
<feature type="region of interest" description="Disordered" evidence="1">
    <location>
        <begin position="864"/>
        <end position="907"/>
    </location>
</feature>
<feature type="compositionally biased region" description="Polar residues" evidence="1">
    <location>
        <begin position="1717"/>
        <end position="1731"/>
    </location>
</feature>
<evidence type="ECO:0000313" key="3">
    <source>
        <dbReference type="Proteomes" id="UP001163846"/>
    </source>
</evidence>
<feature type="region of interest" description="Disordered" evidence="1">
    <location>
        <begin position="1155"/>
        <end position="1224"/>
    </location>
</feature>
<keyword evidence="3" id="KW-1185">Reference proteome</keyword>
<feature type="region of interest" description="Disordered" evidence="1">
    <location>
        <begin position="1620"/>
        <end position="1655"/>
    </location>
</feature>
<feature type="region of interest" description="Disordered" evidence="1">
    <location>
        <begin position="1447"/>
        <end position="1467"/>
    </location>
</feature>
<feature type="region of interest" description="Disordered" evidence="1">
    <location>
        <begin position="414"/>
        <end position="526"/>
    </location>
</feature>
<organism evidence="2 3">
    <name type="scientific">Lentinula raphanica</name>
    <dbReference type="NCBI Taxonomy" id="153919"/>
    <lineage>
        <taxon>Eukaryota</taxon>
        <taxon>Fungi</taxon>
        <taxon>Dikarya</taxon>
        <taxon>Basidiomycota</taxon>
        <taxon>Agaricomycotina</taxon>
        <taxon>Agaricomycetes</taxon>
        <taxon>Agaricomycetidae</taxon>
        <taxon>Agaricales</taxon>
        <taxon>Marasmiineae</taxon>
        <taxon>Omphalotaceae</taxon>
        <taxon>Lentinula</taxon>
    </lineage>
</organism>
<evidence type="ECO:0000256" key="1">
    <source>
        <dbReference type="SAM" id="MobiDB-lite"/>
    </source>
</evidence>